<dbReference type="PROSITE" id="PS51781">
    <property type="entry name" value="SH3B"/>
    <property type="match status" value="1"/>
</dbReference>
<feature type="domain" description="SH3b" evidence="1">
    <location>
        <begin position="61"/>
        <end position="129"/>
    </location>
</feature>
<protein>
    <submittedName>
        <fullName evidence="2">Beta-N-acetylglucosaminidase</fullName>
    </submittedName>
</protein>
<dbReference type="InterPro" id="IPR003646">
    <property type="entry name" value="SH3-like_bac-type"/>
</dbReference>
<evidence type="ECO:0000259" key="1">
    <source>
        <dbReference type="PROSITE" id="PS51781"/>
    </source>
</evidence>
<dbReference type="InterPro" id="IPR038434">
    <property type="entry name" value="YARHG_sf"/>
</dbReference>
<dbReference type="InterPro" id="IPR025582">
    <property type="entry name" value="YARHG_dom"/>
</dbReference>
<dbReference type="Gene3D" id="1.20.58.1690">
    <property type="match status" value="1"/>
</dbReference>
<evidence type="ECO:0000313" key="2">
    <source>
        <dbReference type="EMBL" id="BAT25867.1"/>
    </source>
</evidence>
<sequence length="400" mass="44218">MARHGYVFDTPRAAQYFSAKPYYQPRTKNVRLSEIEKYNINLIKSFEGRASRSPTVATPSTTKAVVSGLDAKGDGFLAVRDGPGSQFSQIGKLLEGDQVVIVDSSGAWRKVRFWGGEGWSHNNWIRAERSAPPAAVRAASADKGESTAEREVQILRRDIGAMTQQLSELTEHMQDMRGSARGEYPAVEERYAELVERKQEAERAVAQYQTPVRPADANVGANARQASEQFQKVPYFIPGTSTIGEVWIEPVVDDQGQLAFNWNFVDPGAEYQKIAVAIPMTQTQVQETADALRKIVNWSATAQENKVRRAYEKLAYCFPADLCEAEDATGARTSLVFRIAEDGSTASIVRRQQGAFQRTFGFSSESAIVLADYLERVLTDSSAEYKGATASQSDLDALFE</sequence>
<dbReference type="Pfam" id="PF13308">
    <property type="entry name" value="YARHG"/>
    <property type="match status" value="1"/>
</dbReference>
<accession>A0A0P0YWG4</accession>
<proteinExistence type="predicted"/>
<dbReference type="Pfam" id="PF08239">
    <property type="entry name" value="SH3_3"/>
    <property type="match status" value="1"/>
</dbReference>
<reference evidence="2" key="1">
    <citation type="journal article" date="2015" name="Proc. Natl. Acad. Sci. U.S.A.">
        <title>Bacterial clade with the ribosomal RNA operon on a small plasmid rather than the chromosome.</title>
        <authorList>
            <person name="Anda M."/>
            <person name="Ohtsubo Y."/>
            <person name="Okubo T."/>
            <person name="Sugawara M."/>
            <person name="Nagata Y."/>
            <person name="Tsuda M."/>
            <person name="Minamisawa K."/>
            <person name="Mitsui H."/>
        </authorList>
    </citation>
    <scope>NUCLEOTIDE SEQUENCE</scope>
    <source>
        <strain evidence="2">DSM 21988</strain>
    </source>
</reference>
<dbReference type="EMBL" id="LC066370">
    <property type="protein sequence ID" value="BAT25867.1"/>
    <property type="molecule type" value="Genomic_DNA"/>
</dbReference>
<name>A0A0P0YWG4_9HYPH</name>
<organism evidence="2">
    <name type="scientific">Aureimonas altamirensis</name>
    <dbReference type="NCBI Taxonomy" id="370622"/>
    <lineage>
        <taxon>Bacteria</taxon>
        <taxon>Pseudomonadati</taxon>
        <taxon>Pseudomonadota</taxon>
        <taxon>Alphaproteobacteria</taxon>
        <taxon>Hyphomicrobiales</taxon>
        <taxon>Aurantimonadaceae</taxon>
        <taxon>Aureimonas</taxon>
    </lineage>
</organism>
<dbReference type="AlphaFoldDB" id="A0A0P0YWG4"/>
<dbReference type="Gene3D" id="2.30.30.40">
    <property type="entry name" value="SH3 Domains"/>
    <property type="match status" value="1"/>
</dbReference>